<evidence type="ECO:0000259" key="1">
    <source>
        <dbReference type="Pfam" id="PF03551"/>
    </source>
</evidence>
<dbReference type="Proteomes" id="UP000658131">
    <property type="component" value="Unassembled WGS sequence"/>
</dbReference>
<dbReference type="InterPro" id="IPR052509">
    <property type="entry name" value="Metal_resp_DNA-bind_regulator"/>
</dbReference>
<organism evidence="2 3">
    <name type="scientific">Yanshouia hominis</name>
    <dbReference type="NCBI Taxonomy" id="2763673"/>
    <lineage>
        <taxon>Bacteria</taxon>
        <taxon>Bacillati</taxon>
        <taxon>Bacillota</taxon>
        <taxon>Clostridia</taxon>
        <taxon>Eubacteriales</taxon>
        <taxon>Oscillospiraceae</taxon>
        <taxon>Yanshouia</taxon>
    </lineage>
</organism>
<protein>
    <submittedName>
        <fullName evidence="2">Helix-turn-helix transcriptional regulator</fullName>
    </submittedName>
</protein>
<reference evidence="2 3" key="1">
    <citation type="submission" date="2020-08" db="EMBL/GenBank/DDBJ databases">
        <title>Genome public.</title>
        <authorList>
            <person name="Liu C."/>
            <person name="Sun Q."/>
        </authorList>
    </citation>
    <scope>NUCLEOTIDE SEQUENCE [LARGE SCALE GENOMIC DNA]</scope>
    <source>
        <strain evidence="2 3">BX1</strain>
    </source>
</reference>
<dbReference type="SUPFAM" id="SSF46785">
    <property type="entry name" value="Winged helix' DNA-binding domain"/>
    <property type="match status" value="1"/>
</dbReference>
<dbReference type="PANTHER" id="PTHR33169">
    <property type="entry name" value="PADR-FAMILY TRANSCRIPTIONAL REGULATOR"/>
    <property type="match status" value="1"/>
</dbReference>
<sequence length="118" mass="13295">MGFSTEELIERYLPMSEQSFLLLLCLTEPRHGYGIMQMVLEQSGGRISLGPSTVYTILYKMEQDGLIEVVSEVERRKVYRITAQGRAVLDAETGRISELARFARHILECEPVCAALKG</sequence>
<dbReference type="Gene3D" id="1.10.10.10">
    <property type="entry name" value="Winged helix-like DNA-binding domain superfamily/Winged helix DNA-binding domain"/>
    <property type="match status" value="1"/>
</dbReference>
<accession>A0ABR7NME3</accession>
<dbReference type="InterPro" id="IPR005149">
    <property type="entry name" value="Tscrpt_reg_PadR_N"/>
</dbReference>
<dbReference type="Pfam" id="PF03551">
    <property type="entry name" value="PadR"/>
    <property type="match status" value="1"/>
</dbReference>
<evidence type="ECO:0000313" key="3">
    <source>
        <dbReference type="Proteomes" id="UP000658131"/>
    </source>
</evidence>
<feature type="domain" description="Transcription regulator PadR N-terminal" evidence="1">
    <location>
        <begin position="24"/>
        <end position="90"/>
    </location>
</feature>
<dbReference type="RefSeq" id="WP_262400783.1">
    <property type="nucleotide sequence ID" value="NZ_JACRTB010000028.1"/>
</dbReference>
<proteinExistence type="predicted"/>
<keyword evidence="3" id="KW-1185">Reference proteome</keyword>
<dbReference type="EMBL" id="JACRTB010000028">
    <property type="protein sequence ID" value="MBC8577375.1"/>
    <property type="molecule type" value="Genomic_DNA"/>
</dbReference>
<name>A0ABR7NME3_9FIRM</name>
<evidence type="ECO:0000313" key="2">
    <source>
        <dbReference type="EMBL" id="MBC8577375.1"/>
    </source>
</evidence>
<comment type="caution">
    <text evidence="2">The sequence shown here is derived from an EMBL/GenBank/DDBJ whole genome shotgun (WGS) entry which is preliminary data.</text>
</comment>
<dbReference type="InterPro" id="IPR036388">
    <property type="entry name" value="WH-like_DNA-bd_sf"/>
</dbReference>
<dbReference type="InterPro" id="IPR036390">
    <property type="entry name" value="WH_DNA-bd_sf"/>
</dbReference>
<gene>
    <name evidence="2" type="ORF">H8717_13280</name>
</gene>
<dbReference type="PANTHER" id="PTHR33169:SF13">
    <property type="entry name" value="PADR-FAMILY TRANSCRIPTIONAL REGULATOR"/>
    <property type="match status" value="1"/>
</dbReference>